<organism evidence="1 2">
    <name type="scientific">Sparassis crispa</name>
    <dbReference type="NCBI Taxonomy" id="139825"/>
    <lineage>
        <taxon>Eukaryota</taxon>
        <taxon>Fungi</taxon>
        <taxon>Dikarya</taxon>
        <taxon>Basidiomycota</taxon>
        <taxon>Agaricomycotina</taxon>
        <taxon>Agaricomycetes</taxon>
        <taxon>Polyporales</taxon>
        <taxon>Sparassidaceae</taxon>
        <taxon>Sparassis</taxon>
    </lineage>
</organism>
<reference evidence="1 2" key="1">
    <citation type="journal article" date="2018" name="Sci. Rep.">
        <title>Genome sequence of the cauliflower mushroom Sparassis crispa (Hanabiratake) and its association with beneficial usage.</title>
        <authorList>
            <person name="Kiyama R."/>
            <person name="Furutani Y."/>
            <person name="Kawaguchi K."/>
            <person name="Nakanishi T."/>
        </authorList>
    </citation>
    <scope>NUCLEOTIDE SEQUENCE [LARGE SCALE GENOMIC DNA]</scope>
</reference>
<gene>
    <name evidence="1" type="ORF">SCP_0900620</name>
</gene>
<dbReference type="InParanoid" id="A0A401GWP0"/>
<dbReference type="EMBL" id="BFAD01000009">
    <property type="protein sequence ID" value="GBE86184.1"/>
    <property type="molecule type" value="Genomic_DNA"/>
</dbReference>
<evidence type="ECO:0000313" key="2">
    <source>
        <dbReference type="Proteomes" id="UP000287166"/>
    </source>
</evidence>
<dbReference type="AlphaFoldDB" id="A0A401GWP0"/>
<comment type="caution">
    <text evidence="1">The sequence shown here is derived from an EMBL/GenBank/DDBJ whole genome shotgun (WGS) entry which is preliminary data.</text>
</comment>
<proteinExistence type="predicted"/>
<keyword evidence="2" id="KW-1185">Reference proteome</keyword>
<dbReference type="GeneID" id="38783101"/>
<accession>A0A401GWP0</accession>
<evidence type="ECO:0000313" key="1">
    <source>
        <dbReference type="EMBL" id="GBE86184.1"/>
    </source>
</evidence>
<sequence>MAFHCFRPSFTRWRQGANYYVKYDTIIVIPQNLCGPTKRRLIFVSDISKSTSTSTAAPGPPSKIPRNLFIRYSSRVQSDAHPHPGLHQH</sequence>
<dbReference type="Proteomes" id="UP000287166">
    <property type="component" value="Unassembled WGS sequence"/>
</dbReference>
<name>A0A401GWP0_9APHY</name>
<protein>
    <submittedName>
        <fullName evidence="1">Uncharacterized protein</fullName>
    </submittedName>
</protein>
<dbReference type="RefSeq" id="XP_027617097.1">
    <property type="nucleotide sequence ID" value="XM_027761296.1"/>
</dbReference>